<accession>A0ACB0LLU7</accession>
<evidence type="ECO:0000313" key="2">
    <source>
        <dbReference type="Proteomes" id="UP001177021"/>
    </source>
</evidence>
<name>A0ACB0LLU7_TRIPR</name>
<comment type="caution">
    <text evidence="1">The sequence shown here is derived from an EMBL/GenBank/DDBJ whole genome shotgun (WGS) entry which is preliminary data.</text>
</comment>
<reference evidence="1" key="1">
    <citation type="submission" date="2023-10" db="EMBL/GenBank/DDBJ databases">
        <authorList>
            <person name="Rodriguez Cubillos JULIANA M."/>
            <person name="De Vega J."/>
        </authorList>
    </citation>
    <scope>NUCLEOTIDE SEQUENCE</scope>
</reference>
<evidence type="ECO:0000313" key="1">
    <source>
        <dbReference type="EMBL" id="CAJ2669685.1"/>
    </source>
</evidence>
<sequence>MLPVFLPDELITEVLSLLPFHCGFGYDNSTGTYKIVSLCQMRKEVRVLRIGDNVWRSILCFPDAQVSISLTGVYVNGSLNWLTIPKQSDYGYSAKTLTINQFGIISLDLSKETYLQLLPPRGFDKVPVVRPNLFVLMDSLCFSHDFNETDLIIWQMKQFGVQESWIQLLKISYHTLRIVYNVRLQSILFPLYLSENGDTLILMSNEGDHQAILYNLRDNTVEKTRITNKVTLFLSKDYVESLVSTCLK</sequence>
<dbReference type="Proteomes" id="UP001177021">
    <property type="component" value="Unassembled WGS sequence"/>
</dbReference>
<dbReference type="EMBL" id="CASHSV030000615">
    <property type="protein sequence ID" value="CAJ2669685.1"/>
    <property type="molecule type" value="Genomic_DNA"/>
</dbReference>
<proteinExistence type="predicted"/>
<gene>
    <name evidence="1" type="ORF">MILVUS5_LOCUS33839</name>
</gene>
<keyword evidence="2" id="KW-1185">Reference proteome</keyword>
<organism evidence="1 2">
    <name type="scientific">Trifolium pratense</name>
    <name type="common">Red clover</name>
    <dbReference type="NCBI Taxonomy" id="57577"/>
    <lineage>
        <taxon>Eukaryota</taxon>
        <taxon>Viridiplantae</taxon>
        <taxon>Streptophyta</taxon>
        <taxon>Embryophyta</taxon>
        <taxon>Tracheophyta</taxon>
        <taxon>Spermatophyta</taxon>
        <taxon>Magnoliopsida</taxon>
        <taxon>eudicotyledons</taxon>
        <taxon>Gunneridae</taxon>
        <taxon>Pentapetalae</taxon>
        <taxon>rosids</taxon>
        <taxon>fabids</taxon>
        <taxon>Fabales</taxon>
        <taxon>Fabaceae</taxon>
        <taxon>Papilionoideae</taxon>
        <taxon>50 kb inversion clade</taxon>
        <taxon>NPAAA clade</taxon>
        <taxon>Hologalegina</taxon>
        <taxon>IRL clade</taxon>
        <taxon>Trifolieae</taxon>
        <taxon>Trifolium</taxon>
    </lineage>
</organism>
<protein>
    <submittedName>
        <fullName evidence="1">Uncharacterized protein</fullName>
    </submittedName>
</protein>